<dbReference type="GO" id="GO:0005886">
    <property type="term" value="C:plasma membrane"/>
    <property type="evidence" value="ECO:0007669"/>
    <property type="project" value="TreeGrafter"/>
</dbReference>
<sequence length="1514" mass="173057">TTTKPGGIVWPTNPPISPNDPRFNQFAQAASLLREMGNFTVDPCKDFYQFTCGAMTQLSSFSKAYNNSLYIMAEKITDPGYRNSNVPKPVKQLFEFYDTCMNALSDWDAVIDSGNYVKSKLSQFKDATNLPFPLLSQHLPDPPMPNATVLSKAIGYLDGALGTSTLISSFIDTNWKDPHSTQGYALYIDQSSLSLPLSYYIKAWDLYKEWYRKRMLFWMKYLQQGLNEAKLEADVDSMIALELDIAWNLSTDDATRRNYARSYNLYSTEKASQMYPFIDWPLYLNQIAINAPADVQMKMSKPDFEFLIMEPRMLTKLGEYLSTGKFKPRTIVNYLNYRIVDTFQSYMPHMSQAEQYKSILEFDVSAKKRRPRSIVMPRPDLKLLTRNDLRCASRSISAMQYANARMYIDAIFPSPNKREQFRQKFAAFMESVLIGFRSMIDQLSWMSFKSKRGAYNKIDDLTKNIAFPDFINNDSLLTKYYAELDIQAGESYTTMQEKLYKFNVYTSYAKLTAGQTKRNDFNGEPGTVNAWYQPEMNSITFPAGILQQPFYDPNWPASLNYGSMGVVVGHELTHGFDDEGVQWDGTGVLYQWMDEKSYTSFERMAQCVISEYGHFCPLPNSYKPRCLDGSNTQGENIADNGGIHAAYRAFKVHQNMNGPDPSFDDAIMRQFTPDQLFFMGFAQVWCETPPTDEDILQQILTDPHSPSLYRVFGTIQNFPAFRAAFKCPVDSAYSPENHCDVWVTPVEGSYGMPTQPSQRNELNIASAPEVSPAQMTEHKAFSESVSLFKASMNLTANPCDNFYEYVCGNYDELLSFRKGRLFNYHAMSQQMELPIYEQPQTPTALKKIIQFYKKCKTVRADFDHYISDGSVVTNALNAFAVRTGLKFSMVDSQSSQTAQSLDSRTLAKAVGYLSSQGIDTLISTLVDTNWTHPQHYSFFSDQNVLYYAKTYYTPVAWPSTHTSYKQNTIDLFNHYAALKKVSLDQNKLSSDVDALLDFERVLAQKYSTDDTTRRQYERSYNPYTVQNATETFGFIDFATYFEYLSSTYQELDAYFKVPDRLFLVMEPKMVLKLSNDFKNFDSNMVANYFFYRILAENSEYLPRPTGYVAKPIVSDQTILGRQRRGTTFKKAVTKALYDDPSVECAYETLNLMQYANARIFVDYSYPNDRAVARIRSQAGWMIENILLSMRDMLNRLNWMDDKSKDGAYEKISDLVKNIAFPDFIMNKTQLDAYYEKLVFNNGDTYFDMIKKADDFNFLLLYENLVSDATVDRHDFGGPPGTVNAWYYPEYNSITFPAGILHQPFFDEHWPASMNFGGLGVVAGHELTHGFDDEGVQWNGVGKLVDWMTPQSMAGFNKMAQCVVNEYNGFCPLRGTGKVPDCVNGEQTQGENIADNGGIHAAWRAYQDYVSQYGPDPQLPDPVFKAFTQDQLFFMAFAQVWCEKPRPLNAQYTQIMTDPHSPAKYRVFGTVQNFPAFRTAFNCPLGSSYAPRDHCSVWVPEVSILHSTHCSSSLR</sequence>
<dbReference type="Pfam" id="PF01431">
    <property type="entry name" value="Peptidase_M13"/>
    <property type="match status" value="2"/>
</dbReference>
<dbReference type="CDD" id="cd08662">
    <property type="entry name" value="M13"/>
    <property type="match status" value="2"/>
</dbReference>
<protein>
    <submittedName>
        <fullName evidence="12">Neprilysin</fullName>
    </submittedName>
</protein>
<evidence type="ECO:0000256" key="6">
    <source>
        <dbReference type="ARBA" id="ARBA00022833"/>
    </source>
</evidence>
<evidence type="ECO:0000256" key="5">
    <source>
        <dbReference type="ARBA" id="ARBA00022801"/>
    </source>
</evidence>
<dbReference type="GO" id="GO:0016485">
    <property type="term" value="P:protein processing"/>
    <property type="evidence" value="ECO:0007669"/>
    <property type="project" value="TreeGrafter"/>
</dbReference>
<dbReference type="Proteomes" id="UP000267096">
    <property type="component" value="Unassembled WGS sequence"/>
</dbReference>
<accession>A0A0M3IYZ9</accession>
<keyword evidence="5" id="KW-0378">Hydrolase</keyword>
<reference evidence="12" key="1">
    <citation type="submission" date="2017-02" db="UniProtKB">
        <authorList>
            <consortium name="WormBaseParasite"/>
        </authorList>
    </citation>
    <scope>IDENTIFICATION</scope>
</reference>
<dbReference type="PROSITE" id="PS51885">
    <property type="entry name" value="NEPRILYSIN"/>
    <property type="match status" value="1"/>
</dbReference>
<dbReference type="InterPro" id="IPR042089">
    <property type="entry name" value="Peptidase_M13_dom_2"/>
</dbReference>
<dbReference type="PANTHER" id="PTHR11733">
    <property type="entry name" value="ZINC METALLOPROTEASE FAMILY M13 NEPRILYSIN-RELATED"/>
    <property type="match status" value="1"/>
</dbReference>
<reference evidence="10 11" key="2">
    <citation type="submission" date="2018-11" db="EMBL/GenBank/DDBJ databases">
        <authorList>
            <consortium name="Pathogen Informatics"/>
        </authorList>
    </citation>
    <scope>NUCLEOTIDE SEQUENCE [LARGE SCALE GENOMIC DNA]</scope>
</reference>
<dbReference type="Gene3D" id="1.10.1380.10">
    <property type="entry name" value="Neutral endopeptidase , domain2"/>
    <property type="match status" value="2"/>
</dbReference>
<keyword evidence="4" id="KW-0479">Metal-binding</keyword>
<evidence type="ECO:0000256" key="3">
    <source>
        <dbReference type="ARBA" id="ARBA00022670"/>
    </source>
</evidence>
<feature type="domain" description="Peptidase M13 N-terminal" evidence="9">
    <location>
        <begin position="798"/>
        <end position="1221"/>
    </location>
</feature>
<dbReference type="SUPFAM" id="SSF55486">
    <property type="entry name" value="Metalloproteases ('zincins'), catalytic domain"/>
    <property type="match status" value="2"/>
</dbReference>
<evidence type="ECO:0000256" key="4">
    <source>
        <dbReference type="ARBA" id="ARBA00022723"/>
    </source>
</evidence>
<dbReference type="EMBL" id="UYRR01000216">
    <property type="protein sequence ID" value="VDK17652.1"/>
    <property type="molecule type" value="Genomic_DNA"/>
</dbReference>
<keyword evidence="6" id="KW-0862">Zinc</keyword>
<dbReference type="Pfam" id="PF05649">
    <property type="entry name" value="Peptidase_M13_N"/>
    <property type="match status" value="2"/>
</dbReference>
<dbReference type="Gene3D" id="3.40.390.10">
    <property type="entry name" value="Collagenase (Catalytic Domain)"/>
    <property type="match status" value="2"/>
</dbReference>
<dbReference type="InterPro" id="IPR018497">
    <property type="entry name" value="Peptidase_M13_C"/>
</dbReference>
<evidence type="ECO:0000313" key="12">
    <source>
        <dbReference type="WBParaSite" id="ASIM_0000047901-mRNA-1"/>
    </source>
</evidence>
<feature type="domain" description="Peptidase M13 N-terminal" evidence="9">
    <location>
        <begin position="43"/>
        <end position="468"/>
    </location>
</feature>
<organism evidence="12">
    <name type="scientific">Anisakis simplex</name>
    <name type="common">Herring worm</name>
    <dbReference type="NCBI Taxonomy" id="6269"/>
    <lineage>
        <taxon>Eukaryota</taxon>
        <taxon>Metazoa</taxon>
        <taxon>Ecdysozoa</taxon>
        <taxon>Nematoda</taxon>
        <taxon>Chromadorea</taxon>
        <taxon>Rhabditida</taxon>
        <taxon>Spirurina</taxon>
        <taxon>Ascaridomorpha</taxon>
        <taxon>Ascaridoidea</taxon>
        <taxon>Anisakidae</taxon>
        <taxon>Anisakis</taxon>
        <taxon>Anisakis simplex complex</taxon>
    </lineage>
</organism>
<keyword evidence="11" id="KW-1185">Reference proteome</keyword>
<evidence type="ECO:0000256" key="1">
    <source>
        <dbReference type="ARBA" id="ARBA00001947"/>
    </source>
</evidence>
<dbReference type="InterPro" id="IPR008753">
    <property type="entry name" value="Peptidase_M13_N"/>
</dbReference>
<dbReference type="OrthoDB" id="6475849at2759"/>
<feature type="domain" description="Peptidase M13 C-terminal" evidence="8">
    <location>
        <begin position="1283"/>
        <end position="1496"/>
    </location>
</feature>
<dbReference type="InterPro" id="IPR024079">
    <property type="entry name" value="MetalloPept_cat_dom_sf"/>
</dbReference>
<gene>
    <name evidence="10" type="ORF">ASIM_LOCUS382</name>
</gene>
<comment type="similarity">
    <text evidence="2">Belongs to the peptidase M13 family.</text>
</comment>
<evidence type="ECO:0000313" key="11">
    <source>
        <dbReference type="Proteomes" id="UP000267096"/>
    </source>
</evidence>
<comment type="cofactor">
    <cofactor evidence="1">
        <name>Zn(2+)</name>
        <dbReference type="ChEBI" id="CHEBI:29105"/>
    </cofactor>
</comment>
<dbReference type="GO" id="GO:0046872">
    <property type="term" value="F:metal ion binding"/>
    <property type="evidence" value="ECO:0007669"/>
    <property type="project" value="UniProtKB-KW"/>
</dbReference>
<name>A0A0M3IYZ9_ANISI</name>
<feature type="domain" description="Peptidase M13 C-terminal" evidence="8">
    <location>
        <begin position="529"/>
        <end position="741"/>
    </location>
</feature>
<dbReference type="PRINTS" id="PR00786">
    <property type="entry name" value="NEPRILYSIN"/>
</dbReference>
<keyword evidence="7" id="KW-0482">Metalloprotease</keyword>
<evidence type="ECO:0000259" key="8">
    <source>
        <dbReference type="Pfam" id="PF01431"/>
    </source>
</evidence>
<evidence type="ECO:0000259" key="9">
    <source>
        <dbReference type="Pfam" id="PF05649"/>
    </source>
</evidence>
<proteinExistence type="inferred from homology"/>
<dbReference type="WBParaSite" id="ASIM_0000047901-mRNA-1">
    <property type="protein sequence ID" value="ASIM_0000047901-mRNA-1"/>
    <property type="gene ID" value="ASIM_0000047901"/>
</dbReference>
<dbReference type="PANTHER" id="PTHR11733:SF240">
    <property type="entry name" value="GH14155P-RELATED"/>
    <property type="match status" value="1"/>
</dbReference>
<dbReference type="InterPro" id="IPR000718">
    <property type="entry name" value="Peptidase_M13"/>
</dbReference>
<evidence type="ECO:0000313" key="10">
    <source>
        <dbReference type="EMBL" id="VDK17652.1"/>
    </source>
</evidence>
<dbReference type="GO" id="GO:0004222">
    <property type="term" value="F:metalloendopeptidase activity"/>
    <property type="evidence" value="ECO:0007669"/>
    <property type="project" value="InterPro"/>
</dbReference>
<keyword evidence="3" id="KW-0645">Protease</keyword>
<evidence type="ECO:0000256" key="2">
    <source>
        <dbReference type="ARBA" id="ARBA00007357"/>
    </source>
</evidence>
<evidence type="ECO:0000256" key="7">
    <source>
        <dbReference type="ARBA" id="ARBA00023049"/>
    </source>
</evidence>